<evidence type="ECO:0000313" key="2">
    <source>
        <dbReference type="Proteomes" id="UP000030416"/>
    </source>
</evidence>
<comment type="caution">
    <text evidence="1">The sequence shown here is derived from an EMBL/GenBank/DDBJ whole genome shotgun (WGS) entry which is preliminary data.</text>
</comment>
<reference evidence="1 2" key="1">
    <citation type="submission" date="2014-02" db="EMBL/GenBank/DDBJ databases">
        <title>Draft genome sequence of Lysinibacillus manganicus DSM 26584T.</title>
        <authorList>
            <person name="Zhang F."/>
            <person name="Wang G."/>
            <person name="Zhang L."/>
        </authorList>
    </citation>
    <scope>NUCLEOTIDE SEQUENCE [LARGE SCALE GENOMIC DNA]</scope>
    <source>
        <strain evidence="1 2">DSM 26584</strain>
    </source>
</reference>
<keyword evidence="2" id="KW-1185">Reference proteome</keyword>
<protein>
    <submittedName>
        <fullName evidence="1">Uncharacterized protein</fullName>
    </submittedName>
</protein>
<gene>
    <name evidence="1" type="ORF">CD29_05250</name>
</gene>
<dbReference type="Proteomes" id="UP000030416">
    <property type="component" value="Unassembled WGS sequence"/>
</dbReference>
<organism evidence="1 2">
    <name type="scientific">Ureibacillus manganicus DSM 26584</name>
    <dbReference type="NCBI Taxonomy" id="1384049"/>
    <lineage>
        <taxon>Bacteria</taxon>
        <taxon>Bacillati</taxon>
        <taxon>Bacillota</taxon>
        <taxon>Bacilli</taxon>
        <taxon>Bacillales</taxon>
        <taxon>Caryophanaceae</taxon>
        <taxon>Ureibacillus</taxon>
    </lineage>
</organism>
<dbReference type="AlphaFoldDB" id="A0A0A3I445"/>
<dbReference type="EMBL" id="JPVN01000005">
    <property type="protein sequence ID" value="KGR79504.1"/>
    <property type="molecule type" value="Genomic_DNA"/>
</dbReference>
<accession>A0A0A3I445</accession>
<name>A0A0A3I445_9BACL</name>
<sequence>MFLLLSVPLKIFNRNAEGARPTPKATGETDKRALFALAGGFEVAEELAPEARHLKSGRRSPSFNSNFQLNF</sequence>
<proteinExistence type="predicted"/>
<evidence type="ECO:0000313" key="1">
    <source>
        <dbReference type="EMBL" id="KGR79504.1"/>
    </source>
</evidence>
<dbReference type="STRING" id="1384049.CD29_05250"/>